<keyword evidence="2" id="KW-0690">Ribosome biogenesis</keyword>
<dbReference type="EMBL" id="AP017424">
    <property type="protein sequence ID" value="BAU83273.1"/>
    <property type="molecule type" value="Genomic_DNA"/>
</dbReference>
<evidence type="ECO:0000256" key="3">
    <source>
        <dbReference type="ARBA" id="ARBA00022723"/>
    </source>
</evidence>
<dbReference type="InterPro" id="IPR003347">
    <property type="entry name" value="JmjC_dom"/>
</dbReference>
<dbReference type="PROSITE" id="PS51184">
    <property type="entry name" value="JMJC"/>
    <property type="match status" value="1"/>
</dbReference>
<accession>A0A160NZ99</accession>
<comment type="function">
    <text evidence="10">Oxygenase that can act as both a histone lysine demethylase and a ribosomal histidine hydroxylase. Is involved in the demethylation of trimethylated 'Lys-9' on histone H3 (H3K9me3), leading to an increase in ribosomal RNA expression. Also catalyzes the hydroxylation of 60S ribosomal protein L27a on 'His-39'. May play an important role in cell growth and survival. May be involved in ribosome biogenesis, most likely during the assembly process of pre-ribosomal particles.</text>
</comment>
<comment type="similarity">
    <text evidence="5">Belongs to the ROX family. MINA53 subfamily.</text>
</comment>
<evidence type="ECO:0000256" key="11">
    <source>
        <dbReference type="ARBA" id="ARBA00047687"/>
    </source>
</evidence>
<evidence type="ECO:0000256" key="7">
    <source>
        <dbReference type="ARBA" id="ARBA00034359"/>
    </source>
</evidence>
<dbReference type="PANTHER" id="PTHR13096">
    <property type="entry name" value="MINA53 MYC INDUCED NUCLEAR ANTIGEN"/>
    <property type="match status" value="1"/>
</dbReference>
<proteinExistence type="inferred from homology"/>
<evidence type="ECO:0000313" key="14">
    <source>
        <dbReference type="EMBL" id="BAU83273.1"/>
    </source>
</evidence>
<evidence type="ECO:0000256" key="2">
    <source>
        <dbReference type="ARBA" id="ARBA00022517"/>
    </source>
</evidence>
<protein>
    <recommendedName>
        <fullName evidence="6">Ribosomal oxygenase 2</fullName>
    </recommendedName>
    <alternativeName>
        <fullName evidence="7">Bifunctional lysine-specific demethylase and histidyl-hydroxylase MINA</fullName>
    </alternativeName>
    <alternativeName>
        <fullName evidence="8">Histone lysine demethylase MINA</fullName>
    </alternativeName>
    <alternativeName>
        <fullName evidence="9">MYC-induced nuclear antigen</fullName>
    </alternativeName>
</protein>
<feature type="domain" description="JmjC" evidence="13">
    <location>
        <begin position="9"/>
        <end position="161"/>
    </location>
</feature>
<evidence type="ECO:0000256" key="12">
    <source>
        <dbReference type="ARBA" id="ARBA00049465"/>
    </source>
</evidence>
<dbReference type="GO" id="GO:0051864">
    <property type="term" value="F:histone H3K36 demethylase activity"/>
    <property type="evidence" value="ECO:0007669"/>
    <property type="project" value="TreeGrafter"/>
</dbReference>
<comment type="cofactor">
    <cofactor evidence="1">
        <name>Fe(2+)</name>
        <dbReference type="ChEBI" id="CHEBI:29033"/>
    </cofactor>
</comment>
<evidence type="ECO:0000256" key="6">
    <source>
        <dbReference type="ARBA" id="ARBA00034334"/>
    </source>
</evidence>
<gene>
    <name evidence="14" type="ORF">SLA_2345</name>
</gene>
<dbReference type="GO" id="GO:0042254">
    <property type="term" value="P:ribosome biogenesis"/>
    <property type="evidence" value="ECO:0007669"/>
    <property type="project" value="UniProtKB-KW"/>
</dbReference>
<keyword evidence="3" id="KW-0479">Metal-binding</keyword>
<sequence length="219" mass="24647">MRSHLDGGGTLSVRQLQTVKPSLSLLRREIQEETGCLVHVNAYMTPPGAQGLKYHYDPYVTLIVQLAGRKTWPLHPPFVENPMTEHGNFLERGFTPAERHYLANTPPEQAFTLEPGDVFWLPRGFVHSPYTEGDETSLHLTFALKERTFYWLAAEMTRDILAQALADPALRAEIAPTRLLSCPEKAVRWTREYLVGALLLTEPARMAELARRAASRVAG</sequence>
<dbReference type="GO" id="GO:0032453">
    <property type="term" value="F:histone H3K4 demethylase activity"/>
    <property type="evidence" value="ECO:0007669"/>
    <property type="project" value="TreeGrafter"/>
</dbReference>
<evidence type="ECO:0000256" key="9">
    <source>
        <dbReference type="ARBA" id="ARBA00034372"/>
    </source>
</evidence>
<keyword evidence="15" id="KW-1185">Reference proteome</keyword>
<evidence type="ECO:0000256" key="4">
    <source>
        <dbReference type="ARBA" id="ARBA00023004"/>
    </source>
</evidence>
<reference evidence="14 15" key="1">
    <citation type="journal article" date="2016" name="Genome Announc.">
        <title>Complete Genome Sequence of Thiostrepton-Producing Streptomyces laurentii ATCC 31255.</title>
        <authorList>
            <person name="Doi K."/>
            <person name="Fujino Y."/>
            <person name="Nagayoshi Y."/>
            <person name="Ohshima T."/>
            <person name="Ogata S."/>
        </authorList>
    </citation>
    <scope>NUCLEOTIDE SEQUENCE [LARGE SCALE GENOMIC DNA]</scope>
    <source>
        <strain evidence="14 15">ATCC 31255</strain>
    </source>
</reference>
<comment type="catalytic activity">
    <reaction evidence="11">
        <text>L-histidyl-[ribosomal protein uL15] + 2-oxoglutarate + O2 = (3S)-3-hydroxy-L-histidyl-[ribosomal protein uL15] + succinate + CO2</text>
        <dbReference type="Rhea" id="RHEA:54024"/>
        <dbReference type="Rhea" id="RHEA-COMP:13760"/>
        <dbReference type="Rhea" id="RHEA-COMP:13761"/>
        <dbReference type="ChEBI" id="CHEBI:15379"/>
        <dbReference type="ChEBI" id="CHEBI:16526"/>
        <dbReference type="ChEBI" id="CHEBI:16810"/>
        <dbReference type="ChEBI" id="CHEBI:29979"/>
        <dbReference type="ChEBI" id="CHEBI:30031"/>
        <dbReference type="ChEBI" id="CHEBI:138021"/>
    </reaction>
</comment>
<evidence type="ECO:0000256" key="1">
    <source>
        <dbReference type="ARBA" id="ARBA00001954"/>
    </source>
</evidence>
<dbReference type="Proteomes" id="UP000217676">
    <property type="component" value="Chromosome"/>
</dbReference>
<evidence type="ECO:0000256" key="8">
    <source>
        <dbReference type="ARBA" id="ARBA00034360"/>
    </source>
</evidence>
<name>A0A160NZ99_STRLU</name>
<dbReference type="Pfam" id="PF08007">
    <property type="entry name" value="JmjC_2"/>
    <property type="match status" value="1"/>
</dbReference>
<dbReference type="InterPro" id="IPR039994">
    <property type="entry name" value="NO66-like"/>
</dbReference>
<organism evidence="14 15">
    <name type="scientific">Streptomyces laurentii</name>
    <dbReference type="NCBI Taxonomy" id="39478"/>
    <lineage>
        <taxon>Bacteria</taxon>
        <taxon>Bacillati</taxon>
        <taxon>Actinomycetota</taxon>
        <taxon>Actinomycetes</taxon>
        <taxon>Kitasatosporales</taxon>
        <taxon>Streptomycetaceae</taxon>
        <taxon>Streptomyces</taxon>
    </lineage>
</organism>
<evidence type="ECO:0000256" key="5">
    <source>
        <dbReference type="ARBA" id="ARBA00034314"/>
    </source>
</evidence>
<keyword evidence="4" id="KW-0408">Iron</keyword>
<dbReference type="SUPFAM" id="SSF51197">
    <property type="entry name" value="Clavaminate synthase-like"/>
    <property type="match status" value="1"/>
</dbReference>
<dbReference type="GO" id="GO:0036139">
    <property type="term" value="F:peptidyl-histidine dioxygenase activity"/>
    <property type="evidence" value="ECO:0007669"/>
    <property type="project" value="UniProtKB-EC"/>
</dbReference>
<dbReference type="GO" id="GO:0046872">
    <property type="term" value="F:metal ion binding"/>
    <property type="evidence" value="ECO:0007669"/>
    <property type="project" value="UniProtKB-KW"/>
</dbReference>
<dbReference type="PANTHER" id="PTHR13096:SF7">
    <property type="entry name" value="RIBOSOMAL OXYGENASE 2"/>
    <property type="match status" value="1"/>
</dbReference>
<dbReference type="Gene3D" id="2.60.120.650">
    <property type="entry name" value="Cupin"/>
    <property type="match status" value="1"/>
</dbReference>
<comment type="catalytic activity">
    <reaction evidence="12">
        <text>L-histidyl-[protein] + 2-oxoglutarate + O2 = (3S)-3-hydroxy-L-histidyl-[protein] + succinate + CO2</text>
        <dbReference type="Rhea" id="RHEA:54256"/>
        <dbReference type="Rhea" id="RHEA-COMP:9745"/>
        <dbReference type="Rhea" id="RHEA-COMP:13840"/>
        <dbReference type="ChEBI" id="CHEBI:15379"/>
        <dbReference type="ChEBI" id="CHEBI:16526"/>
        <dbReference type="ChEBI" id="CHEBI:16810"/>
        <dbReference type="ChEBI" id="CHEBI:29979"/>
        <dbReference type="ChEBI" id="CHEBI:30031"/>
        <dbReference type="ChEBI" id="CHEBI:138021"/>
        <dbReference type="EC" id="1.14.11.79"/>
    </reaction>
</comment>
<evidence type="ECO:0000259" key="13">
    <source>
        <dbReference type="PROSITE" id="PS51184"/>
    </source>
</evidence>
<dbReference type="KEGG" id="slau:SLA_2345"/>
<dbReference type="AlphaFoldDB" id="A0A160NZ99"/>
<evidence type="ECO:0000256" key="10">
    <source>
        <dbReference type="ARBA" id="ARBA00046256"/>
    </source>
</evidence>
<evidence type="ECO:0000313" key="15">
    <source>
        <dbReference type="Proteomes" id="UP000217676"/>
    </source>
</evidence>